<evidence type="ECO:0008006" key="3">
    <source>
        <dbReference type="Google" id="ProtNLM"/>
    </source>
</evidence>
<accession>A0A4Q0XN29</accession>
<gene>
    <name evidence="1" type="ORF">CRV04_10785</name>
</gene>
<reference evidence="1 2" key="1">
    <citation type="submission" date="2017-10" db="EMBL/GenBank/DDBJ databases">
        <title>Genomics of the genus Arcobacter.</title>
        <authorList>
            <person name="Perez-Cataluna A."/>
            <person name="Figueras M.J."/>
        </authorList>
    </citation>
    <scope>NUCLEOTIDE SEQUENCE [LARGE SCALE GENOMIC DNA]</scope>
    <source>
        <strain evidence="1 2">CECT 8987</strain>
    </source>
</reference>
<sequence>MSKIELDEQLLIAKGGERACYLHPEDATKVIKVLYSSTPTHNNQNQLEYIYMNYLKKRNANLTYVTDCYGYVQTSLGQGLVFDRALDYNGEPSKSFRYMVAYKKLDLTQQKALIMQLKAYLEQELILFVDTSLTNLYCQEIQKGEYRLLIVDGLGSKRMGFKFWMYRNFKSYTKYKIKRQWTKFMRMYEKDVKRAQLGERPFTRL</sequence>
<evidence type="ECO:0000313" key="1">
    <source>
        <dbReference type="EMBL" id="RXJ55315.1"/>
    </source>
</evidence>
<name>A0A4Q0XN29_9BACT</name>
<dbReference type="OrthoDB" id="5421848at2"/>
<proteinExistence type="predicted"/>
<dbReference type="InterPro" id="IPR019647">
    <property type="entry name" value="PhoP_reg_network_YrbL"/>
</dbReference>
<dbReference type="Pfam" id="PF10707">
    <property type="entry name" value="YrbL-PhoP_reg"/>
    <property type="match status" value="1"/>
</dbReference>
<dbReference type="AlphaFoldDB" id="A0A4Q0XN29"/>
<protein>
    <recommendedName>
        <fullName evidence="3">PhoP regulatory network protein YrbL</fullName>
    </recommendedName>
</protein>
<dbReference type="EMBL" id="PDKN01000008">
    <property type="protein sequence ID" value="RXJ55315.1"/>
    <property type="molecule type" value="Genomic_DNA"/>
</dbReference>
<dbReference type="RefSeq" id="WP_128996861.1">
    <property type="nucleotide sequence ID" value="NZ_PDKN01000008.1"/>
</dbReference>
<organism evidence="1 2">
    <name type="scientific">Candidatus Marinarcus aquaticus</name>
    <dbReference type="NCBI Taxonomy" id="2044504"/>
    <lineage>
        <taxon>Bacteria</taxon>
        <taxon>Pseudomonadati</taxon>
        <taxon>Campylobacterota</taxon>
        <taxon>Epsilonproteobacteria</taxon>
        <taxon>Campylobacterales</taxon>
        <taxon>Arcobacteraceae</taxon>
        <taxon>Candidatus Marinarcus</taxon>
    </lineage>
</organism>
<evidence type="ECO:0000313" key="2">
    <source>
        <dbReference type="Proteomes" id="UP000290657"/>
    </source>
</evidence>
<dbReference type="Proteomes" id="UP000290657">
    <property type="component" value="Unassembled WGS sequence"/>
</dbReference>
<comment type="caution">
    <text evidence="1">The sequence shown here is derived from an EMBL/GenBank/DDBJ whole genome shotgun (WGS) entry which is preliminary data.</text>
</comment>
<keyword evidence="2" id="KW-1185">Reference proteome</keyword>